<sequence length="109" mass="12170">MVDREGWYGVRCLLRWTEETGRPYEESVTVWRAASFDEAIAKAEDAARENAALLGGEYLGLAQAYFIGGEESLSEGVEVFSLVRDSDLDPDAYLSQYFDTGTERQVSES</sequence>
<reference evidence="2" key="1">
    <citation type="journal article" date="2019" name="Int. J. Syst. Evol. Microbiol.">
        <title>The Global Catalogue of Microorganisms (GCM) 10K type strain sequencing project: providing services to taxonomists for standard genome sequencing and annotation.</title>
        <authorList>
            <consortium name="The Broad Institute Genomics Platform"/>
            <consortium name="The Broad Institute Genome Sequencing Center for Infectious Disease"/>
            <person name="Wu L."/>
            <person name="Ma J."/>
        </authorList>
    </citation>
    <scope>NUCLEOTIDE SEQUENCE [LARGE SCALE GENOMIC DNA]</scope>
    <source>
        <strain evidence="2">KLKA75</strain>
    </source>
</reference>
<gene>
    <name evidence="1" type="ORF">ACFPCY_32580</name>
</gene>
<protein>
    <recommendedName>
        <fullName evidence="3">DUF4288 domain-containing protein</fullName>
    </recommendedName>
</protein>
<dbReference type="RefSeq" id="WP_378261649.1">
    <property type="nucleotide sequence ID" value="NZ_JBHSIT010000011.1"/>
</dbReference>
<name>A0ABV9U6C4_9ACTN</name>
<dbReference type="EMBL" id="JBHSIT010000011">
    <property type="protein sequence ID" value="MFC4912077.1"/>
    <property type="molecule type" value="Genomic_DNA"/>
</dbReference>
<organism evidence="1 2">
    <name type="scientific">Actinomadura gamaensis</name>
    <dbReference type="NCBI Taxonomy" id="1763541"/>
    <lineage>
        <taxon>Bacteria</taxon>
        <taxon>Bacillati</taxon>
        <taxon>Actinomycetota</taxon>
        <taxon>Actinomycetes</taxon>
        <taxon>Streptosporangiales</taxon>
        <taxon>Thermomonosporaceae</taxon>
        <taxon>Actinomadura</taxon>
    </lineage>
</organism>
<evidence type="ECO:0000313" key="1">
    <source>
        <dbReference type="EMBL" id="MFC4912077.1"/>
    </source>
</evidence>
<evidence type="ECO:0000313" key="2">
    <source>
        <dbReference type="Proteomes" id="UP001595872"/>
    </source>
</evidence>
<proteinExistence type="predicted"/>
<dbReference type="Proteomes" id="UP001595872">
    <property type="component" value="Unassembled WGS sequence"/>
</dbReference>
<keyword evidence="2" id="KW-1185">Reference proteome</keyword>
<accession>A0ABV9U6C4</accession>
<evidence type="ECO:0008006" key="3">
    <source>
        <dbReference type="Google" id="ProtNLM"/>
    </source>
</evidence>
<comment type="caution">
    <text evidence="1">The sequence shown here is derived from an EMBL/GenBank/DDBJ whole genome shotgun (WGS) entry which is preliminary data.</text>
</comment>